<evidence type="ECO:0000256" key="3">
    <source>
        <dbReference type="ARBA" id="ARBA00022786"/>
    </source>
</evidence>
<evidence type="ECO:0000259" key="4">
    <source>
        <dbReference type="Pfam" id="PF08623"/>
    </source>
</evidence>
<keyword evidence="6" id="KW-1185">Reference proteome</keyword>
<keyword evidence="3" id="KW-0833">Ubl conjugation pathway</keyword>
<dbReference type="OrthoDB" id="6260732at2759"/>
<dbReference type="Proteomes" id="UP000242913">
    <property type="component" value="Unassembled WGS sequence"/>
</dbReference>
<dbReference type="SUPFAM" id="SSF48371">
    <property type="entry name" value="ARM repeat"/>
    <property type="match status" value="1"/>
</dbReference>
<dbReference type="EMBL" id="KZ269978">
    <property type="protein sequence ID" value="OZC12294.1"/>
    <property type="molecule type" value="Genomic_DNA"/>
</dbReference>
<dbReference type="AlphaFoldDB" id="A0A238C4J8"/>
<dbReference type="PANTHER" id="PTHR12696">
    <property type="entry name" value="TIP120"/>
    <property type="match status" value="1"/>
</dbReference>
<accession>A0A238C4J8</accession>
<dbReference type="InterPro" id="IPR016024">
    <property type="entry name" value="ARM-type_fold"/>
</dbReference>
<reference evidence="5 6" key="1">
    <citation type="submission" date="2015-12" db="EMBL/GenBank/DDBJ databases">
        <title>Draft genome of the nematode, Onchocerca flexuosa.</title>
        <authorList>
            <person name="Mitreva M."/>
        </authorList>
    </citation>
    <scope>NUCLEOTIDE SEQUENCE [LARGE SCALE GENOMIC DNA]</scope>
    <source>
        <strain evidence="5">Red Deer</strain>
    </source>
</reference>
<dbReference type="Gene3D" id="1.25.10.10">
    <property type="entry name" value="Leucine-rich Repeat Variant"/>
    <property type="match status" value="1"/>
</dbReference>
<sequence length="162" mass="18658">MYTLLETCLERLDVFEFITHMENGLKDQHDIKLLTYLMLARLAALCPSQVLQRLDSLCEPLKTQIQARAKANAVKQENDKQDELRRAALRVVVALQHIPEADRQQQFADLLAIIRSSTEINAVYQVTNTFITIIVSSGSFRLDKAKEILEIIWYTLHNIDNF</sequence>
<feature type="domain" description="TATA-binding protein interacting (TIP20)" evidence="4">
    <location>
        <begin position="1"/>
        <end position="111"/>
    </location>
</feature>
<dbReference type="InterPro" id="IPR039852">
    <property type="entry name" value="CAND1/CAND2"/>
</dbReference>
<name>A0A238C4J8_9BILA</name>
<dbReference type="Pfam" id="PF08623">
    <property type="entry name" value="TIP120"/>
    <property type="match status" value="1"/>
</dbReference>
<organism evidence="5 6">
    <name type="scientific">Onchocerca flexuosa</name>
    <dbReference type="NCBI Taxonomy" id="387005"/>
    <lineage>
        <taxon>Eukaryota</taxon>
        <taxon>Metazoa</taxon>
        <taxon>Ecdysozoa</taxon>
        <taxon>Nematoda</taxon>
        <taxon>Chromadorea</taxon>
        <taxon>Rhabditida</taxon>
        <taxon>Spirurina</taxon>
        <taxon>Spiruromorpha</taxon>
        <taxon>Filarioidea</taxon>
        <taxon>Onchocercidae</taxon>
        <taxon>Onchocerca</taxon>
    </lineage>
</organism>
<evidence type="ECO:0000313" key="5">
    <source>
        <dbReference type="EMBL" id="OZC12294.1"/>
    </source>
</evidence>
<dbReference type="GO" id="GO:0010265">
    <property type="term" value="P:SCF complex assembly"/>
    <property type="evidence" value="ECO:0007669"/>
    <property type="project" value="InterPro"/>
</dbReference>
<comment type="similarity">
    <text evidence="1">Belongs to the CAND family.</text>
</comment>
<evidence type="ECO:0000256" key="2">
    <source>
        <dbReference type="ARBA" id="ARBA00022737"/>
    </source>
</evidence>
<dbReference type="InterPro" id="IPR011989">
    <property type="entry name" value="ARM-like"/>
</dbReference>
<evidence type="ECO:0000313" key="6">
    <source>
        <dbReference type="Proteomes" id="UP000242913"/>
    </source>
</evidence>
<gene>
    <name evidence="5" type="ORF">X798_00816</name>
</gene>
<protein>
    <submittedName>
        <fullName evidence="5">TATA-binding protein interacting</fullName>
    </submittedName>
</protein>
<evidence type="ECO:0000256" key="1">
    <source>
        <dbReference type="ARBA" id="ARBA00007657"/>
    </source>
</evidence>
<keyword evidence="2" id="KW-0677">Repeat</keyword>
<dbReference type="InterPro" id="IPR013932">
    <property type="entry name" value="TATA-bd_TIP120"/>
</dbReference>
<proteinExistence type="inferred from homology"/>